<dbReference type="SUPFAM" id="SSF52151">
    <property type="entry name" value="FabD/lysophospholipase-like"/>
    <property type="match status" value="1"/>
</dbReference>
<evidence type="ECO:0000313" key="5">
    <source>
        <dbReference type="Proteomes" id="UP001629392"/>
    </source>
</evidence>
<dbReference type="InterPro" id="IPR002641">
    <property type="entry name" value="PNPLA_dom"/>
</dbReference>
<evidence type="ECO:0000256" key="2">
    <source>
        <dbReference type="PROSITE-ProRule" id="PRU01161"/>
    </source>
</evidence>
<keyword evidence="1" id="KW-0443">Lipid metabolism</keyword>
<feature type="domain" description="PNPLA" evidence="3">
    <location>
        <begin position="72"/>
        <end position="281"/>
    </location>
</feature>
<comment type="caution">
    <text evidence="2">Lacks conserved residue(s) required for the propagation of feature annotation.</text>
</comment>
<gene>
    <name evidence="4" type="ORF">PQQ73_27790</name>
</gene>
<dbReference type="RefSeq" id="WP_408147547.1">
    <property type="nucleotide sequence ID" value="NZ_JAQQCL010000026.1"/>
</dbReference>
<dbReference type="PANTHER" id="PTHR10728:SF40">
    <property type="entry name" value="PATATIN FAMILY PROTEIN"/>
    <property type="match status" value="1"/>
</dbReference>
<name>A0ABW9EM28_9BURK</name>
<proteinExistence type="predicted"/>
<evidence type="ECO:0000256" key="1">
    <source>
        <dbReference type="ARBA" id="ARBA00023098"/>
    </source>
</evidence>
<reference evidence="4 5" key="1">
    <citation type="journal article" date="2024" name="Chem. Sci.">
        <title>Discovery of megapolipeptins by genome mining of a Burkholderiales bacteria collection.</title>
        <authorList>
            <person name="Paulo B.S."/>
            <person name="Recchia M.J.J."/>
            <person name="Lee S."/>
            <person name="Fergusson C.H."/>
            <person name="Romanowski S.B."/>
            <person name="Hernandez A."/>
            <person name="Krull N."/>
            <person name="Liu D.Y."/>
            <person name="Cavanagh H."/>
            <person name="Bos A."/>
            <person name="Gray C.A."/>
            <person name="Murphy B.T."/>
            <person name="Linington R.G."/>
            <person name="Eustaquio A.S."/>
        </authorList>
    </citation>
    <scope>NUCLEOTIDE SEQUENCE [LARGE SCALE GENOMIC DNA]</scope>
    <source>
        <strain evidence="4 5">RL17-350-BIC-E</strain>
    </source>
</reference>
<dbReference type="EMBL" id="JAQQCL010000026">
    <property type="protein sequence ID" value="MFM0720127.1"/>
    <property type="molecule type" value="Genomic_DNA"/>
</dbReference>
<accession>A0ABW9EM28</accession>
<protein>
    <submittedName>
        <fullName evidence="4">Patatin-like phospholipase family protein</fullName>
    </submittedName>
</protein>
<sequence length="533" mass="58062">MVLAPVCLYGLLRRSLDAIAKHDIAGVFTVAPVRRLRDPSSQPPITHVDPAAGYRLATRPQYSTDNENLVILAFSGGGTRAAAFSYGVLEFLRNTEVVGPRGNRARLLDNVSIISGVSGGSFTALAYGLYGDKLFDDYEQSFLKRNLQGEITWRTLNPARWPSLWSRSWGRSELAADLYDEILFKGATFGDLNRGKGPLIIASATDISTGTSVSFAQGTFDVLCSDLSAVRLSRAAAASSAVPVVLSPVTLNNYGGTCGYEPPAWMQPFVGTGNPPRPAARTTRHMTEQATFEDSASRPYIHLVDGGISDNLGMRSVLDALEIMETLYSIDQPTPFDHIHRIVVFVVNSLSSPKTQWDKSESPPGTVPILLKAAGVPIDHYSYEATELLKDTEAHWESMRQLRASPAFNGSKDTQVAADLRTPDVTIYTIDVSFNRLTDKAEQDYLNELPTSFLLPPEAVDRLRAAATTIIKTSPEFQRLLRDVGAKVVAQPPRGGLEAGPPYEITRESSWTVATMPCRKDAQQGEVVAGRRG</sequence>
<dbReference type="Pfam" id="PF01734">
    <property type="entry name" value="Patatin"/>
    <property type="match status" value="1"/>
</dbReference>
<organism evidence="4 5">
    <name type="scientific">Paraburkholderia strydomiana</name>
    <dbReference type="NCBI Taxonomy" id="1245417"/>
    <lineage>
        <taxon>Bacteria</taxon>
        <taxon>Pseudomonadati</taxon>
        <taxon>Pseudomonadota</taxon>
        <taxon>Betaproteobacteria</taxon>
        <taxon>Burkholderiales</taxon>
        <taxon>Burkholderiaceae</taxon>
        <taxon>Paraburkholderia</taxon>
    </lineage>
</organism>
<keyword evidence="5" id="KW-1185">Reference proteome</keyword>
<dbReference type="Proteomes" id="UP001629392">
    <property type="component" value="Unassembled WGS sequence"/>
</dbReference>
<evidence type="ECO:0000259" key="3">
    <source>
        <dbReference type="PROSITE" id="PS51635"/>
    </source>
</evidence>
<evidence type="ECO:0000313" key="4">
    <source>
        <dbReference type="EMBL" id="MFM0720127.1"/>
    </source>
</evidence>
<dbReference type="PROSITE" id="PS51635">
    <property type="entry name" value="PNPLA"/>
    <property type="match status" value="1"/>
</dbReference>
<dbReference type="PANTHER" id="PTHR10728">
    <property type="entry name" value="CYTOSOLIC PHOSPHOLIPASE A2"/>
    <property type="match status" value="1"/>
</dbReference>
<comment type="caution">
    <text evidence="4">The sequence shown here is derived from an EMBL/GenBank/DDBJ whole genome shotgun (WGS) entry which is preliminary data.</text>
</comment>
<dbReference type="Gene3D" id="3.40.1090.10">
    <property type="entry name" value="Cytosolic phospholipase A2 catalytic domain"/>
    <property type="match status" value="2"/>
</dbReference>
<feature type="short sequence motif" description="GXSXG" evidence="2">
    <location>
        <begin position="116"/>
        <end position="120"/>
    </location>
</feature>
<dbReference type="InterPro" id="IPR016035">
    <property type="entry name" value="Acyl_Trfase/lysoPLipase"/>
</dbReference>